<dbReference type="Pfam" id="PF00085">
    <property type="entry name" value="Thioredoxin"/>
    <property type="match status" value="1"/>
</dbReference>
<dbReference type="PANTHER" id="PTHR45663">
    <property type="entry name" value="GEO12009P1"/>
    <property type="match status" value="1"/>
</dbReference>
<keyword evidence="4" id="KW-0676">Redox-active center</keyword>
<dbReference type="PROSITE" id="PS51352">
    <property type="entry name" value="THIOREDOXIN_2"/>
    <property type="match status" value="1"/>
</dbReference>
<dbReference type="FunFam" id="3.40.30.10:FF:000001">
    <property type="entry name" value="Thioredoxin"/>
    <property type="match status" value="1"/>
</dbReference>
<dbReference type="GO" id="GO:0005737">
    <property type="term" value="C:cytoplasm"/>
    <property type="evidence" value="ECO:0007669"/>
    <property type="project" value="TreeGrafter"/>
</dbReference>
<evidence type="ECO:0000313" key="7">
    <source>
        <dbReference type="Proteomes" id="UP000485058"/>
    </source>
</evidence>
<feature type="domain" description="Thioredoxin" evidence="5">
    <location>
        <begin position="13"/>
        <end position="146"/>
    </location>
</feature>
<protein>
    <submittedName>
        <fullName evidence="6">Thioredoxin domain-containing protein</fullName>
    </submittedName>
</protein>
<accession>A0A699YJ97</accession>
<evidence type="ECO:0000259" key="5">
    <source>
        <dbReference type="PROSITE" id="PS51352"/>
    </source>
</evidence>
<dbReference type="AlphaFoldDB" id="A0A699YJ97"/>
<proteinExistence type="predicted"/>
<feature type="non-terminal residue" evidence="6">
    <location>
        <position position="170"/>
    </location>
</feature>
<name>A0A699YJ97_HAELA</name>
<dbReference type="NCBIfam" id="TIGR01068">
    <property type="entry name" value="thioredoxin"/>
    <property type="match status" value="1"/>
</dbReference>
<keyword evidence="1" id="KW-0813">Transport</keyword>
<comment type="caution">
    <text evidence="6">The sequence shown here is derived from an EMBL/GenBank/DDBJ whole genome shotgun (WGS) entry which is preliminary data.</text>
</comment>
<sequence length="170" mass="18437">MACITAQGMTGTARLTTRSPCASRTLHRSGSARRSCVVRVSNVDEAKFPEEVLQADKPVLVDFWATWCGPCKLVAPLMDWAEKEYAGAVKVVKIEHDSNPKLIAKYKVYGLPTLLLFKDGQEVSGSKREGAVTKPMLQEYLRKHAIIAQFAANQCSVGGQPAGAVNFVGV</sequence>
<dbReference type="PANTHER" id="PTHR45663:SF22">
    <property type="entry name" value="THIOREDOXIN X, CHLOROPLASTIC"/>
    <property type="match status" value="1"/>
</dbReference>
<dbReference type="EMBL" id="BLLF01000244">
    <property type="protein sequence ID" value="GFH09561.1"/>
    <property type="molecule type" value="Genomic_DNA"/>
</dbReference>
<dbReference type="PRINTS" id="PR00421">
    <property type="entry name" value="THIOREDOXIN"/>
</dbReference>
<dbReference type="SUPFAM" id="SSF52833">
    <property type="entry name" value="Thioredoxin-like"/>
    <property type="match status" value="1"/>
</dbReference>
<dbReference type="InterPro" id="IPR036249">
    <property type="entry name" value="Thioredoxin-like_sf"/>
</dbReference>
<dbReference type="InterPro" id="IPR017937">
    <property type="entry name" value="Thioredoxin_CS"/>
</dbReference>
<dbReference type="InterPro" id="IPR005746">
    <property type="entry name" value="Thioredoxin"/>
</dbReference>
<organism evidence="6 7">
    <name type="scientific">Haematococcus lacustris</name>
    <name type="common">Green alga</name>
    <name type="synonym">Haematococcus pluvialis</name>
    <dbReference type="NCBI Taxonomy" id="44745"/>
    <lineage>
        <taxon>Eukaryota</taxon>
        <taxon>Viridiplantae</taxon>
        <taxon>Chlorophyta</taxon>
        <taxon>core chlorophytes</taxon>
        <taxon>Chlorophyceae</taxon>
        <taxon>CS clade</taxon>
        <taxon>Chlamydomonadales</taxon>
        <taxon>Haematococcaceae</taxon>
        <taxon>Haematococcus</taxon>
    </lineage>
</organism>
<dbReference type="PROSITE" id="PS00194">
    <property type="entry name" value="THIOREDOXIN_1"/>
    <property type="match status" value="1"/>
</dbReference>
<dbReference type="Proteomes" id="UP000485058">
    <property type="component" value="Unassembled WGS sequence"/>
</dbReference>
<gene>
    <name evidence="6" type="ORF">HaLaN_04731</name>
</gene>
<dbReference type="GO" id="GO:0015035">
    <property type="term" value="F:protein-disulfide reductase activity"/>
    <property type="evidence" value="ECO:0007669"/>
    <property type="project" value="InterPro"/>
</dbReference>
<evidence type="ECO:0000256" key="3">
    <source>
        <dbReference type="ARBA" id="ARBA00023157"/>
    </source>
</evidence>
<keyword evidence="3" id="KW-1015">Disulfide bond</keyword>
<reference evidence="6 7" key="1">
    <citation type="submission" date="2020-02" db="EMBL/GenBank/DDBJ databases">
        <title>Draft genome sequence of Haematococcus lacustris strain NIES-144.</title>
        <authorList>
            <person name="Morimoto D."/>
            <person name="Nakagawa S."/>
            <person name="Yoshida T."/>
            <person name="Sawayama S."/>
        </authorList>
    </citation>
    <scope>NUCLEOTIDE SEQUENCE [LARGE SCALE GENOMIC DNA]</scope>
    <source>
        <strain evidence="6 7">NIES-144</strain>
    </source>
</reference>
<dbReference type="CDD" id="cd02947">
    <property type="entry name" value="TRX_family"/>
    <property type="match status" value="1"/>
</dbReference>
<evidence type="ECO:0000313" key="6">
    <source>
        <dbReference type="EMBL" id="GFH09561.1"/>
    </source>
</evidence>
<evidence type="ECO:0000256" key="2">
    <source>
        <dbReference type="ARBA" id="ARBA00022982"/>
    </source>
</evidence>
<keyword evidence="2" id="KW-0249">Electron transport</keyword>
<dbReference type="Gene3D" id="3.40.30.10">
    <property type="entry name" value="Glutaredoxin"/>
    <property type="match status" value="1"/>
</dbReference>
<keyword evidence="7" id="KW-1185">Reference proteome</keyword>
<evidence type="ECO:0000256" key="1">
    <source>
        <dbReference type="ARBA" id="ARBA00022448"/>
    </source>
</evidence>
<evidence type="ECO:0000256" key="4">
    <source>
        <dbReference type="ARBA" id="ARBA00023284"/>
    </source>
</evidence>
<dbReference type="InterPro" id="IPR013766">
    <property type="entry name" value="Thioredoxin_domain"/>
</dbReference>